<organism evidence="8 9">
    <name type="scientific">Petrolisthes cinctipes</name>
    <name type="common">Flat porcelain crab</name>
    <dbReference type="NCBI Taxonomy" id="88211"/>
    <lineage>
        <taxon>Eukaryota</taxon>
        <taxon>Metazoa</taxon>
        <taxon>Ecdysozoa</taxon>
        <taxon>Arthropoda</taxon>
        <taxon>Crustacea</taxon>
        <taxon>Multicrustacea</taxon>
        <taxon>Malacostraca</taxon>
        <taxon>Eumalacostraca</taxon>
        <taxon>Eucarida</taxon>
        <taxon>Decapoda</taxon>
        <taxon>Pleocyemata</taxon>
        <taxon>Anomura</taxon>
        <taxon>Galatheoidea</taxon>
        <taxon>Porcellanidae</taxon>
        <taxon>Petrolisthes</taxon>
    </lineage>
</organism>
<keyword evidence="3" id="KW-0479">Metal-binding</keyword>
<evidence type="ECO:0000313" key="8">
    <source>
        <dbReference type="EMBL" id="KAK3861791.1"/>
    </source>
</evidence>
<sequence>FVYLEDCGHTIEADGLEYWLEQEPEKIGMKKCPKCHSTIYNNRRYQHIILQTYKAVKEVKDLYNNNKKKHTQNTEDMKRDIQLILRNPKVCNLWQSHTTKLIKILGIGTNKPKYLNDRQLQLIRFQAQVLEKATNVLHSCDKEENKNDVRQRHYIPTWVKFENNTKEGKRLKLNLKVIVKRIMERDLTVAPQMMREVSCELQRQMILPPYWKFQEKVASTSSNDLLEIKDIQAKLELLMDATVIFDEELDRKVRKLLKESEKCFGGLGISDGERVMILQAMGLKQGHCYKCPKGHIYCIGECGGAMEESSCPHCHATIGGRKHKLRRDNSVASEMDGATHSAWSHHYHNMANFDIDNI</sequence>
<keyword evidence="9" id="KW-1185">Reference proteome</keyword>
<dbReference type="Pfam" id="PF20173">
    <property type="entry name" value="ZnF_RZ-type"/>
    <property type="match status" value="1"/>
</dbReference>
<keyword evidence="5" id="KW-0862">Zinc</keyword>
<proteinExistence type="predicted"/>
<evidence type="ECO:0000256" key="1">
    <source>
        <dbReference type="ARBA" id="ARBA00004496"/>
    </source>
</evidence>
<evidence type="ECO:0000313" key="9">
    <source>
        <dbReference type="Proteomes" id="UP001286313"/>
    </source>
</evidence>
<name>A0AAE1EUS4_PETCI</name>
<dbReference type="GO" id="GO:0005737">
    <property type="term" value="C:cytoplasm"/>
    <property type="evidence" value="ECO:0007669"/>
    <property type="project" value="UniProtKB-SubCell"/>
</dbReference>
<accession>A0AAE1EUS4</accession>
<dbReference type="InterPro" id="IPR046439">
    <property type="entry name" value="ZF_RZ_dom"/>
</dbReference>
<feature type="non-terminal residue" evidence="8">
    <location>
        <position position="1"/>
    </location>
</feature>
<protein>
    <recommendedName>
        <fullName evidence="7">RZ-type domain-containing protein</fullName>
    </recommendedName>
</protein>
<reference evidence="8" key="1">
    <citation type="submission" date="2023-10" db="EMBL/GenBank/DDBJ databases">
        <title>Genome assemblies of two species of porcelain crab, Petrolisthes cinctipes and Petrolisthes manimaculis (Anomura: Porcellanidae).</title>
        <authorList>
            <person name="Angst P."/>
        </authorList>
    </citation>
    <scope>NUCLEOTIDE SEQUENCE</scope>
    <source>
        <strain evidence="8">PB745_01</strain>
        <tissue evidence="8">Gill</tissue>
    </source>
</reference>
<dbReference type="EMBL" id="JAWQEG010004400">
    <property type="protein sequence ID" value="KAK3861791.1"/>
    <property type="molecule type" value="Genomic_DNA"/>
</dbReference>
<keyword evidence="2" id="KW-0963">Cytoplasm</keyword>
<evidence type="ECO:0000256" key="3">
    <source>
        <dbReference type="ARBA" id="ARBA00022723"/>
    </source>
</evidence>
<keyword evidence="4" id="KW-0863">Zinc-finger</keyword>
<dbReference type="AlphaFoldDB" id="A0AAE1EUS4"/>
<dbReference type="PANTHER" id="PTHR23425">
    <property type="entry name" value="NUCLEOPORIN AMO1-LIKE"/>
    <property type="match status" value="1"/>
</dbReference>
<evidence type="ECO:0000256" key="2">
    <source>
        <dbReference type="ARBA" id="ARBA00022490"/>
    </source>
</evidence>
<keyword evidence="6" id="KW-0391">Immunity</keyword>
<evidence type="ECO:0000259" key="7">
    <source>
        <dbReference type="PROSITE" id="PS51981"/>
    </source>
</evidence>
<dbReference type="Proteomes" id="UP001286313">
    <property type="component" value="Unassembled WGS sequence"/>
</dbReference>
<evidence type="ECO:0000256" key="5">
    <source>
        <dbReference type="ARBA" id="ARBA00022833"/>
    </source>
</evidence>
<dbReference type="GO" id="GO:0008270">
    <property type="term" value="F:zinc ion binding"/>
    <property type="evidence" value="ECO:0007669"/>
    <property type="project" value="UniProtKB-KW"/>
</dbReference>
<comment type="subcellular location">
    <subcellularLocation>
        <location evidence="1">Cytoplasm</location>
    </subcellularLocation>
</comment>
<dbReference type="PROSITE" id="PS51981">
    <property type="entry name" value="ZF_RZ"/>
    <property type="match status" value="1"/>
</dbReference>
<feature type="domain" description="RZ-type" evidence="7">
    <location>
        <begin position="269"/>
        <end position="341"/>
    </location>
</feature>
<dbReference type="GO" id="GO:0002376">
    <property type="term" value="P:immune system process"/>
    <property type="evidence" value="ECO:0007669"/>
    <property type="project" value="UniProtKB-KW"/>
</dbReference>
<comment type="caution">
    <text evidence="8">The sequence shown here is derived from an EMBL/GenBank/DDBJ whole genome shotgun (WGS) entry which is preliminary data.</text>
</comment>
<dbReference type="PANTHER" id="PTHR23425:SF8">
    <property type="entry name" value="NUCLEOPORIN AMO1-LIKE"/>
    <property type="match status" value="1"/>
</dbReference>
<gene>
    <name evidence="8" type="ORF">Pcinc_032265</name>
</gene>
<evidence type="ECO:0000256" key="4">
    <source>
        <dbReference type="ARBA" id="ARBA00022771"/>
    </source>
</evidence>
<evidence type="ECO:0000256" key="6">
    <source>
        <dbReference type="ARBA" id="ARBA00022859"/>
    </source>
</evidence>